<dbReference type="EMBL" id="WTPW01001120">
    <property type="protein sequence ID" value="KAF0454751.1"/>
    <property type="molecule type" value="Genomic_DNA"/>
</dbReference>
<gene>
    <name evidence="1" type="ORF">F8M41_001530</name>
</gene>
<evidence type="ECO:0000313" key="1">
    <source>
        <dbReference type="EMBL" id="KAF0454751.1"/>
    </source>
</evidence>
<comment type="caution">
    <text evidence="1">The sequence shown here is derived from an EMBL/GenBank/DDBJ whole genome shotgun (WGS) entry which is preliminary data.</text>
</comment>
<evidence type="ECO:0000313" key="2">
    <source>
        <dbReference type="Proteomes" id="UP000439903"/>
    </source>
</evidence>
<dbReference type="InterPro" id="IPR032675">
    <property type="entry name" value="LRR_dom_sf"/>
</dbReference>
<keyword evidence="2" id="KW-1185">Reference proteome</keyword>
<dbReference type="SUPFAM" id="SSF52047">
    <property type="entry name" value="RNI-like"/>
    <property type="match status" value="1"/>
</dbReference>
<dbReference type="SUPFAM" id="SSF81383">
    <property type="entry name" value="F-box domain"/>
    <property type="match status" value="1"/>
</dbReference>
<dbReference type="AlphaFoldDB" id="A0A8H4A9Y6"/>
<dbReference type="InterPro" id="IPR036047">
    <property type="entry name" value="F-box-like_dom_sf"/>
</dbReference>
<dbReference type="Proteomes" id="UP000439903">
    <property type="component" value="Unassembled WGS sequence"/>
</dbReference>
<evidence type="ECO:0008006" key="3">
    <source>
        <dbReference type="Google" id="ProtNLM"/>
    </source>
</evidence>
<sequence length="518" mass="60032">MASKMLMGDMPELMENILNNLNKEYNSLYSCALVSRHWCKISIPILWLDAFTLYQKPLIISEYLSSLGKDEKIGLQFMLKACKINTQFPQTIFDYANFLKVLDLNLLKCRVEEWLIFQQCPKSFYNLLTFTIIKLLIKKFIESGATLQELYLDFPVLDEIQPEICCSLEQNMQFLSRLQELSISSISFKSNFNIESVATLLKILGKAATKLSTLIIEVPDYYDPQLFHSLIYIINAQKQLKQFYMFDAYGFSENLPSIISALKSQKQSLQEVRIYGCKFTEVFKVLTNFENLETLYMGGCKFSNNTELSKILEKNFYKIKTFKVATNMGFDTLNIVQCIKKFGSLLQRLKLEAKGEDILEKSLLLETIKSFCPNITFLYIRDLGLSTQFQELIGNLQKLQFFTLHNLVYVLDEITEEELRRQVMQFAGILPSTLQYLDIMHSRLNSYIDILLNNCNAPLKKLIISHLDDEKNAKALIEFSIRKRTLNYVGVYDLNDNFKKEMEGYVALVPYYNVVVGL</sequence>
<reference evidence="1 2" key="1">
    <citation type="journal article" date="2019" name="Environ. Microbiol.">
        <title>At the nexus of three kingdoms: the genome of the mycorrhizal fungus Gigaspora margarita provides insights into plant, endobacterial and fungal interactions.</title>
        <authorList>
            <person name="Venice F."/>
            <person name="Ghignone S."/>
            <person name="Salvioli di Fossalunga A."/>
            <person name="Amselem J."/>
            <person name="Novero M."/>
            <person name="Xianan X."/>
            <person name="Sedzielewska Toro K."/>
            <person name="Morin E."/>
            <person name="Lipzen A."/>
            <person name="Grigoriev I.V."/>
            <person name="Henrissat B."/>
            <person name="Martin F.M."/>
            <person name="Bonfante P."/>
        </authorList>
    </citation>
    <scope>NUCLEOTIDE SEQUENCE [LARGE SCALE GENOMIC DNA]</scope>
    <source>
        <strain evidence="1 2">BEG34</strain>
    </source>
</reference>
<protein>
    <recommendedName>
        <fullName evidence="3">F-box domain-containing protein</fullName>
    </recommendedName>
</protein>
<accession>A0A8H4A9Y6</accession>
<dbReference type="Gene3D" id="3.80.10.10">
    <property type="entry name" value="Ribonuclease Inhibitor"/>
    <property type="match status" value="1"/>
</dbReference>
<name>A0A8H4A9Y6_GIGMA</name>
<organism evidence="1 2">
    <name type="scientific">Gigaspora margarita</name>
    <dbReference type="NCBI Taxonomy" id="4874"/>
    <lineage>
        <taxon>Eukaryota</taxon>
        <taxon>Fungi</taxon>
        <taxon>Fungi incertae sedis</taxon>
        <taxon>Mucoromycota</taxon>
        <taxon>Glomeromycotina</taxon>
        <taxon>Glomeromycetes</taxon>
        <taxon>Diversisporales</taxon>
        <taxon>Gigasporaceae</taxon>
        <taxon>Gigaspora</taxon>
    </lineage>
</organism>
<proteinExistence type="predicted"/>
<dbReference type="OrthoDB" id="2788229at2759"/>